<dbReference type="AlphaFoldDB" id="A0A1H8FGM1"/>
<dbReference type="Pfam" id="PF03060">
    <property type="entry name" value="NMO"/>
    <property type="match status" value="1"/>
</dbReference>
<dbReference type="Gene3D" id="3.20.20.70">
    <property type="entry name" value="Aldolase class I"/>
    <property type="match status" value="1"/>
</dbReference>
<reference evidence="13 14" key="1">
    <citation type="submission" date="2016-10" db="EMBL/GenBank/DDBJ databases">
        <authorList>
            <person name="de Groot N.N."/>
        </authorList>
    </citation>
    <scope>NUCLEOTIDE SEQUENCE [LARGE SCALE GENOMIC DNA]</scope>
    <source>
        <strain evidence="13 14">DSM 46701</strain>
    </source>
</reference>
<dbReference type="GO" id="GO:0000166">
    <property type="term" value="F:nucleotide binding"/>
    <property type="evidence" value="ECO:0007669"/>
    <property type="project" value="UniProtKB-KW"/>
</dbReference>
<dbReference type="OrthoDB" id="9778912at2"/>
<dbReference type="EMBL" id="FOCQ01000008">
    <property type="protein sequence ID" value="SEN30760.1"/>
    <property type="molecule type" value="Genomic_DNA"/>
</dbReference>
<evidence type="ECO:0000256" key="4">
    <source>
        <dbReference type="ARBA" id="ARBA00013457"/>
    </source>
</evidence>
<dbReference type="PANTHER" id="PTHR42747:SF3">
    <property type="entry name" value="NITRONATE MONOOXYGENASE-RELATED"/>
    <property type="match status" value="1"/>
</dbReference>
<dbReference type="InterPro" id="IPR013785">
    <property type="entry name" value="Aldolase_TIM"/>
</dbReference>
<evidence type="ECO:0000256" key="2">
    <source>
        <dbReference type="ARBA" id="ARBA00003535"/>
    </source>
</evidence>
<evidence type="ECO:0000256" key="12">
    <source>
        <dbReference type="ARBA" id="ARBA00049401"/>
    </source>
</evidence>
<protein>
    <recommendedName>
        <fullName evidence="4">Probable nitronate monooxygenase</fullName>
    </recommendedName>
    <alternativeName>
        <fullName evidence="11">Propionate 3-nitronate monooxygenase</fullName>
    </alternativeName>
</protein>
<evidence type="ECO:0000313" key="13">
    <source>
        <dbReference type="EMBL" id="SEN30760.1"/>
    </source>
</evidence>
<comment type="function">
    <text evidence="2">Nitronate monooxygenase that uses molecular oxygen to catalyze the oxidative denitrification of alkyl nitronates. Acts on propionate 3-nitronate (P3N), the presumed physiological substrate. Probably functions in the detoxification of P3N, a metabolic poison produced by plants and fungi as a defense mechanism.</text>
</comment>
<keyword evidence="10 13" id="KW-0503">Monooxygenase</keyword>
<keyword evidence="7" id="KW-0288">FMN</keyword>
<evidence type="ECO:0000313" key="14">
    <source>
        <dbReference type="Proteomes" id="UP000199695"/>
    </source>
</evidence>
<proteinExistence type="inferred from homology"/>
<dbReference type="GO" id="GO:0009636">
    <property type="term" value="P:response to toxic substance"/>
    <property type="evidence" value="ECO:0007669"/>
    <property type="project" value="UniProtKB-KW"/>
</dbReference>
<keyword evidence="9" id="KW-0560">Oxidoreductase</keyword>
<sequence length="363" mass="39233">MWPETELTRRLCIRYPIIQAGMAGGPASPKLAAAVSEAGGLGTLGAGYWPAEQLREAVRSVRRLTGRPFAVNLFVPGPYEVSVERISRVQARMRSYRRGLGLPEAIVPDQFAPSFEEQMEVVLEERVPVFSFTFGALSEYWLKALKERDIVVIGTATTVREALALEQSGVDMVVAQSGEAGGHRGTFLGRFEDALIGGMALIPAMADAVRIPVIAAGGIMDGRGIAAAMMLGAEGVQLGTSFLTCEESGAHELHQQAVLSADEESTVITRAFSGKPARGIRNRFIVEMADEEVPDYPVQNALTKDIRQAAGQQGVPEFMSMWAGQGTRLSRQLSAGLLVRTLVEETEDAVRRMTSRIGADRNQ</sequence>
<dbReference type="FunFam" id="3.20.20.70:FF:000154">
    <property type="entry name" value="Probable nitronate monooxygenase"/>
    <property type="match status" value="1"/>
</dbReference>
<keyword evidence="5" id="KW-0216">Detoxification</keyword>
<comment type="similarity">
    <text evidence="3">Belongs to the nitronate monooxygenase family. NMO class I subfamily.</text>
</comment>
<dbReference type="Proteomes" id="UP000199695">
    <property type="component" value="Unassembled WGS sequence"/>
</dbReference>
<dbReference type="SUPFAM" id="SSF51412">
    <property type="entry name" value="Inosine monophosphate dehydrogenase (IMPDH)"/>
    <property type="match status" value="1"/>
</dbReference>
<evidence type="ECO:0000256" key="5">
    <source>
        <dbReference type="ARBA" id="ARBA00022575"/>
    </source>
</evidence>
<keyword evidence="6" id="KW-0285">Flavoprotein</keyword>
<keyword evidence="8" id="KW-0547">Nucleotide-binding</keyword>
<comment type="catalytic activity">
    <reaction evidence="12">
        <text>3 propionate 3-nitronate + 3 O2 + H2O = 3 3-oxopropanoate + 2 nitrate + nitrite + H2O2 + 3 H(+)</text>
        <dbReference type="Rhea" id="RHEA:57332"/>
        <dbReference type="ChEBI" id="CHEBI:15377"/>
        <dbReference type="ChEBI" id="CHEBI:15378"/>
        <dbReference type="ChEBI" id="CHEBI:15379"/>
        <dbReference type="ChEBI" id="CHEBI:16240"/>
        <dbReference type="ChEBI" id="CHEBI:16301"/>
        <dbReference type="ChEBI" id="CHEBI:17632"/>
        <dbReference type="ChEBI" id="CHEBI:33190"/>
        <dbReference type="ChEBI" id="CHEBI:136067"/>
    </reaction>
</comment>
<gene>
    <name evidence="13" type="ORF">SAMN05444955_108184</name>
</gene>
<dbReference type="InterPro" id="IPR004136">
    <property type="entry name" value="NMO"/>
</dbReference>
<evidence type="ECO:0000256" key="1">
    <source>
        <dbReference type="ARBA" id="ARBA00001917"/>
    </source>
</evidence>
<organism evidence="13 14">
    <name type="scientific">Lihuaxuella thermophila</name>
    <dbReference type="NCBI Taxonomy" id="1173111"/>
    <lineage>
        <taxon>Bacteria</taxon>
        <taxon>Bacillati</taxon>
        <taxon>Bacillota</taxon>
        <taxon>Bacilli</taxon>
        <taxon>Bacillales</taxon>
        <taxon>Thermoactinomycetaceae</taxon>
        <taxon>Lihuaxuella</taxon>
    </lineage>
</organism>
<dbReference type="CDD" id="cd04730">
    <property type="entry name" value="NPD_like"/>
    <property type="match status" value="1"/>
</dbReference>
<evidence type="ECO:0000256" key="7">
    <source>
        <dbReference type="ARBA" id="ARBA00022643"/>
    </source>
</evidence>
<evidence type="ECO:0000256" key="6">
    <source>
        <dbReference type="ARBA" id="ARBA00022630"/>
    </source>
</evidence>
<name>A0A1H8FGM1_9BACL</name>
<dbReference type="STRING" id="1173111.SAMN05444955_108184"/>
<evidence type="ECO:0000256" key="11">
    <source>
        <dbReference type="ARBA" id="ARBA00031155"/>
    </source>
</evidence>
<dbReference type="PANTHER" id="PTHR42747">
    <property type="entry name" value="NITRONATE MONOOXYGENASE-RELATED"/>
    <property type="match status" value="1"/>
</dbReference>
<evidence type="ECO:0000256" key="10">
    <source>
        <dbReference type="ARBA" id="ARBA00023033"/>
    </source>
</evidence>
<evidence type="ECO:0000256" key="8">
    <source>
        <dbReference type="ARBA" id="ARBA00022741"/>
    </source>
</evidence>
<dbReference type="RefSeq" id="WP_089968804.1">
    <property type="nucleotide sequence ID" value="NZ_FOCQ01000008.1"/>
</dbReference>
<accession>A0A1H8FGM1</accession>
<evidence type="ECO:0000256" key="3">
    <source>
        <dbReference type="ARBA" id="ARBA00009881"/>
    </source>
</evidence>
<dbReference type="GO" id="GO:0018580">
    <property type="term" value="F:nitronate monooxygenase activity"/>
    <property type="evidence" value="ECO:0007669"/>
    <property type="project" value="InterPro"/>
</dbReference>
<evidence type="ECO:0000256" key="9">
    <source>
        <dbReference type="ARBA" id="ARBA00023002"/>
    </source>
</evidence>
<keyword evidence="14" id="KW-1185">Reference proteome</keyword>
<comment type="cofactor">
    <cofactor evidence="1">
        <name>FMN</name>
        <dbReference type="ChEBI" id="CHEBI:58210"/>
    </cofactor>
</comment>